<gene>
    <name evidence="1" type="ORF">EXIGLDRAFT_680914</name>
</gene>
<dbReference type="GO" id="GO:0031207">
    <property type="term" value="C:Sec62/Sec63 complex"/>
    <property type="evidence" value="ECO:0007669"/>
    <property type="project" value="InterPro"/>
</dbReference>
<dbReference type="Proteomes" id="UP000077266">
    <property type="component" value="Unassembled WGS sequence"/>
</dbReference>
<dbReference type="PANTHER" id="PTHR28229">
    <property type="entry name" value="TRANSLOCATION PROTEIN SEC66"/>
    <property type="match status" value="1"/>
</dbReference>
<dbReference type="Pfam" id="PF09802">
    <property type="entry name" value="Sec66"/>
    <property type="match status" value="1"/>
</dbReference>
<dbReference type="PANTHER" id="PTHR28229:SF1">
    <property type="entry name" value="TRANSLOCATION PROTEIN SEC66"/>
    <property type="match status" value="1"/>
</dbReference>
<dbReference type="OrthoDB" id="73168at2759"/>
<evidence type="ECO:0000313" key="2">
    <source>
        <dbReference type="Proteomes" id="UP000077266"/>
    </source>
</evidence>
<dbReference type="InterPro" id="IPR018624">
    <property type="entry name" value="Sec66"/>
</dbReference>
<dbReference type="AlphaFoldDB" id="A0A165EBY9"/>
<name>A0A165EBY9_EXIGL</name>
<dbReference type="STRING" id="1314781.A0A165EBY9"/>
<organism evidence="1 2">
    <name type="scientific">Exidia glandulosa HHB12029</name>
    <dbReference type="NCBI Taxonomy" id="1314781"/>
    <lineage>
        <taxon>Eukaryota</taxon>
        <taxon>Fungi</taxon>
        <taxon>Dikarya</taxon>
        <taxon>Basidiomycota</taxon>
        <taxon>Agaricomycotina</taxon>
        <taxon>Agaricomycetes</taxon>
        <taxon>Auriculariales</taxon>
        <taxon>Exidiaceae</taxon>
        <taxon>Exidia</taxon>
    </lineage>
</organism>
<dbReference type="InParanoid" id="A0A165EBY9"/>
<protein>
    <recommendedName>
        <fullName evidence="3">Translocation protein sec66</fullName>
    </recommendedName>
</protein>
<dbReference type="GO" id="GO:0031204">
    <property type="term" value="P:post-translational protein targeting to membrane, translocation"/>
    <property type="evidence" value="ECO:0007669"/>
    <property type="project" value="InterPro"/>
</dbReference>
<dbReference type="EMBL" id="KV426152">
    <property type="protein sequence ID" value="KZV86556.1"/>
    <property type="molecule type" value="Genomic_DNA"/>
</dbReference>
<reference evidence="1 2" key="1">
    <citation type="journal article" date="2016" name="Mol. Biol. Evol.">
        <title>Comparative Genomics of Early-Diverging Mushroom-Forming Fungi Provides Insights into the Origins of Lignocellulose Decay Capabilities.</title>
        <authorList>
            <person name="Nagy L.G."/>
            <person name="Riley R."/>
            <person name="Tritt A."/>
            <person name="Adam C."/>
            <person name="Daum C."/>
            <person name="Floudas D."/>
            <person name="Sun H."/>
            <person name="Yadav J.S."/>
            <person name="Pangilinan J."/>
            <person name="Larsson K.H."/>
            <person name="Matsuura K."/>
            <person name="Barry K."/>
            <person name="Labutti K."/>
            <person name="Kuo R."/>
            <person name="Ohm R.A."/>
            <person name="Bhattacharya S.S."/>
            <person name="Shirouzu T."/>
            <person name="Yoshinaga Y."/>
            <person name="Martin F.M."/>
            <person name="Grigoriev I.V."/>
            <person name="Hibbett D.S."/>
        </authorList>
    </citation>
    <scope>NUCLEOTIDE SEQUENCE [LARGE SCALE GENOMIC DNA]</scope>
    <source>
        <strain evidence="1 2">HHB12029</strain>
    </source>
</reference>
<proteinExistence type="predicted"/>
<sequence>MASILAPVVYLVVLVGSLLAFSRYYRKRVASRLADDPWFPSHPERNTYVTLLQQTDPPASEHLLKAALLRRAVADVRRIIRMREDKPALNSLVQKGSVGDDLWTRFLATEKELEAEILEVVLEANSYREGWGQIIFNTASEMVANERTREMYTQLNKAKNAVSAYNLRADPATRGTDDRV</sequence>
<evidence type="ECO:0000313" key="1">
    <source>
        <dbReference type="EMBL" id="KZV86556.1"/>
    </source>
</evidence>
<accession>A0A165EBY9</accession>
<dbReference type="FunCoup" id="A0A165EBY9">
    <property type="interactions" value="66"/>
</dbReference>
<keyword evidence="2" id="KW-1185">Reference proteome</keyword>
<evidence type="ECO:0008006" key="3">
    <source>
        <dbReference type="Google" id="ProtNLM"/>
    </source>
</evidence>